<dbReference type="PANTHER" id="PTHR22893">
    <property type="entry name" value="NADH OXIDOREDUCTASE-RELATED"/>
    <property type="match status" value="1"/>
</dbReference>
<dbReference type="SUPFAM" id="SSF51395">
    <property type="entry name" value="FMN-linked oxidoreductases"/>
    <property type="match status" value="1"/>
</dbReference>
<dbReference type="CDD" id="cd02933">
    <property type="entry name" value="OYE_like_FMN"/>
    <property type="match status" value="1"/>
</dbReference>
<evidence type="ECO:0000256" key="3">
    <source>
        <dbReference type="ARBA" id="ARBA00023002"/>
    </source>
</evidence>
<comment type="cofactor">
    <cofactor evidence="1">
        <name>FMN</name>
        <dbReference type="ChEBI" id="CHEBI:58210"/>
    </cofactor>
</comment>
<accession>A0A5C6C3U9</accession>
<feature type="domain" description="NADH:flavin oxidoreductase/NADH oxidase N-terminal" evidence="4">
    <location>
        <begin position="13"/>
        <end position="341"/>
    </location>
</feature>
<sequence length="371" mass="40673">MLTATTSSSPTQLMSPLQIGELTLRNRIVMAPLTRARAGESRIANDLMAEYYSQRASAGLIISEATVISEQGIGWPDTPGIYSDEMADSWTRVVDAVHDRGGRIFLQLWHTGRASHSEFHDGELPVAPSAIAIEGGEVHTPTGKKPYEIPRALETDEIPGIVEDYRQAARRAMSAGFDGVEIHSANGYLLDEFLQAKSNHRTDRYGGSIENRYRLLGEVVDVVTTVWPADRVGVRLSPNGSYNGMGSSNYREQFTHAAQKLDAYDLAYLHIMDGTGFGFHELGPAMTLNDFREVYSGRLMGNVGYDKEAANAALASGAADLIAFGRPYISNPDLVERFANDWPLAETADMSLWYTPGAHGYTDFPTYTPAK</sequence>
<dbReference type="FunFam" id="3.20.20.70:FF:000059">
    <property type="entry name" value="N-ethylmaleimide reductase, FMN-linked"/>
    <property type="match status" value="1"/>
</dbReference>
<gene>
    <name evidence="5" type="primary">nemA_1</name>
    <name evidence="5" type="ORF">Poly21_08730</name>
</gene>
<evidence type="ECO:0000259" key="4">
    <source>
        <dbReference type="Pfam" id="PF00724"/>
    </source>
</evidence>
<dbReference type="Proteomes" id="UP000319908">
    <property type="component" value="Unassembled WGS sequence"/>
</dbReference>
<dbReference type="EMBL" id="SJPU01000001">
    <property type="protein sequence ID" value="TWU18707.1"/>
    <property type="molecule type" value="Genomic_DNA"/>
</dbReference>
<comment type="caution">
    <text evidence="5">The sequence shown here is derived from an EMBL/GenBank/DDBJ whole genome shotgun (WGS) entry which is preliminary data.</text>
</comment>
<dbReference type="GO" id="GO:0010181">
    <property type="term" value="F:FMN binding"/>
    <property type="evidence" value="ECO:0007669"/>
    <property type="project" value="InterPro"/>
</dbReference>
<dbReference type="AlphaFoldDB" id="A0A5C6C3U9"/>
<dbReference type="GO" id="GO:0016628">
    <property type="term" value="F:oxidoreductase activity, acting on the CH-CH group of donors, NAD or NADP as acceptor"/>
    <property type="evidence" value="ECO:0007669"/>
    <property type="project" value="UniProtKB-ARBA"/>
</dbReference>
<evidence type="ECO:0000313" key="5">
    <source>
        <dbReference type="EMBL" id="TWU18707.1"/>
    </source>
</evidence>
<evidence type="ECO:0000256" key="2">
    <source>
        <dbReference type="ARBA" id="ARBA00005979"/>
    </source>
</evidence>
<protein>
    <submittedName>
        <fullName evidence="5">N-ethylmaleimide reductase</fullName>
        <ecNumber evidence="5">1.-.-.-</ecNumber>
    </submittedName>
</protein>
<dbReference type="EC" id="1.-.-.-" evidence="5"/>
<dbReference type="Gene3D" id="3.20.20.70">
    <property type="entry name" value="Aldolase class I"/>
    <property type="match status" value="1"/>
</dbReference>
<dbReference type="GO" id="GO:0005829">
    <property type="term" value="C:cytosol"/>
    <property type="evidence" value="ECO:0007669"/>
    <property type="project" value="UniProtKB-ARBA"/>
</dbReference>
<dbReference type="InterPro" id="IPR001155">
    <property type="entry name" value="OxRdtase_FMN_N"/>
</dbReference>
<proteinExistence type="inferred from homology"/>
<organism evidence="5 6">
    <name type="scientific">Allorhodopirellula heiligendammensis</name>
    <dbReference type="NCBI Taxonomy" id="2714739"/>
    <lineage>
        <taxon>Bacteria</taxon>
        <taxon>Pseudomonadati</taxon>
        <taxon>Planctomycetota</taxon>
        <taxon>Planctomycetia</taxon>
        <taxon>Pirellulales</taxon>
        <taxon>Pirellulaceae</taxon>
        <taxon>Allorhodopirellula</taxon>
    </lineage>
</organism>
<evidence type="ECO:0000313" key="6">
    <source>
        <dbReference type="Proteomes" id="UP000319908"/>
    </source>
</evidence>
<dbReference type="OrthoDB" id="9772736at2"/>
<evidence type="ECO:0000256" key="1">
    <source>
        <dbReference type="ARBA" id="ARBA00001917"/>
    </source>
</evidence>
<name>A0A5C6C3U9_9BACT</name>
<keyword evidence="3 5" id="KW-0560">Oxidoreductase</keyword>
<dbReference type="PANTHER" id="PTHR22893:SF91">
    <property type="entry name" value="NADPH DEHYDROGENASE 2-RELATED"/>
    <property type="match status" value="1"/>
</dbReference>
<dbReference type="InterPro" id="IPR013785">
    <property type="entry name" value="Aldolase_TIM"/>
</dbReference>
<dbReference type="Pfam" id="PF00724">
    <property type="entry name" value="Oxidored_FMN"/>
    <property type="match status" value="1"/>
</dbReference>
<dbReference type="InterPro" id="IPR045247">
    <property type="entry name" value="Oye-like"/>
</dbReference>
<keyword evidence="6" id="KW-1185">Reference proteome</keyword>
<reference evidence="5 6" key="1">
    <citation type="journal article" date="2020" name="Antonie Van Leeuwenhoek">
        <title>Rhodopirellula heiligendammensis sp. nov., Rhodopirellula pilleata sp. nov., and Rhodopirellula solitaria sp. nov. isolated from natural or artificial marine surfaces in Northern Germany and California, USA, and emended description of the genus Rhodopirellula.</title>
        <authorList>
            <person name="Kallscheuer N."/>
            <person name="Wiegand S."/>
            <person name="Jogler M."/>
            <person name="Boedeker C."/>
            <person name="Peeters S.H."/>
            <person name="Rast P."/>
            <person name="Heuer A."/>
            <person name="Jetten M.S.M."/>
            <person name="Rohde M."/>
            <person name="Jogler C."/>
        </authorList>
    </citation>
    <scope>NUCLEOTIDE SEQUENCE [LARGE SCALE GENOMIC DNA]</scope>
    <source>
        <strain evidence="5 6">Poly21</strain>
    </source>
</reference>
<comment type="similarity">
    <text evidence="2">Belongs to the NADH:flavin oxidoreductase/NADH oxidase family.</text>
</comment>